<dbReference type="EMBL" id="CP036426">
    <property type="protein sequence ID" value="QDV36080.1"/>
    <property type="molecule type" value="Genomic_DNA"/>
</dbReference>
<evidence type="ECO:0000313" key="10">
    <source>
        <dbReference type="Proteomes" id="UP000317835"/>
    </source>
</evidence>
<keyword evidence="10" id="KW-1185">Reference proteome</keyword>
<keyword evidence="4 7" id="KW-1133">Transmembrane helix</keyword>
<feature type="transmembrane region" description="Helical" evidence="7">
    <location>
        <begin position="349"/>
        <end position="369"/>
    </location>
</feature>
<dbReference type="PANTHER" id="PTHR33406:SF12">
    <property type="entry name" value="BLR2997 PROTEIN"/>
    <property type="match status" value="1"/>
</dbReference>
<comment type="subcellular location">
    <subcellularLocation>
        <location evidence="1">Cell membrane</location>
        <topology evidence="1">Multi-pass membrane protein</topology>
    </subcellularLocation>
</comment>
<feature type="transmembrane region" description="Helical" evidence="7">
    <location>
        <begin position="438"/>
        <end position="458"/>
    </location>
</feature>
<dbReference type="KEGG" id="tpla:ElP_39910"/>
<reference evidence="9 10" key="1">
    <citation type="submission" date="2019-02" db="EMBL/GenBank/DDBJ databases">
        <title>Deep-cultivation of Planctomycetes and their phenomic and genomic characterization uncovers novel biology.</title>
        <authorList>
            <person name="Wiegand S."/>
            <person name="Jogler M."/>
            <person name="Boedeker C."/>
            <person name="Pinto D."/>
            <person name="Vollmers J."/>
            <person name="Rivas-Marin E."/>
            <person name="Kohn T."/>
            <person name="Peeters S.H."/>
            <person name="Heuer A."/>
            <person name="Rast P."/>
            <person name="Oberbeckmann S."/>
            <person name="Bunk B."/>
            <person name="Jeske O."/>
            <person name="Meyerdierks A."/>
            <person name="Storesund J.E."/>
            <person name="Kallscheuer N."/>
            <person name="Luecker S."/>
            <person name="Lage O.M."/>
            <person name="Pohl T."/>
            <person name="Merkel B.J."/>
            <person name="Hornburger P."/>
            <person name="Mueller R.-W."/>
            <person name="Bruemmer F."/>
            <person name="Labrenz M."/>
            <person name="Spormann A.M."/>
            <person name="Op den Camp H."/>
            <person name="Overmann J."/>
            <person name="Amann R."/>
            <person name="Jetten M.S.M."/>
            <person name="Mascher T."/>
            <person name="Medema M.H."/>
            <person name="Devos D.P."/>
            <person name="Kaster A.-K."/>
            <person name="Ovreas L."/>
            <person name="Rohde M."/>
            <person name="Galperin M.Y."/>
            <person name="Jogler C."/>
        </authorList>
    </citation>
    <scope>NUCLEOTIDE SEQUENCE [LARGE SCALE GENOMIC DNA]</scope>
    <source>
        <strain evidence="9 10">ElP</strain>
    </source>
</reference>
<evidence type="ECO:0000256" key="3">
    <source>
        <dbReference type="ARBA" id="ARBA00022692"/>
    </source>
</evidence>
<proteinExistence type="predicted"/>
<dbReference type="PROSITE" id="PS50156">
    <property type="entry name" value="SSD"/>
    <property type="match status" value="1"/>
</dbReference>
<dbReference type="Pfam" id="PF03176">
    <property type="entry name" value="MMPL"/>
    <property type="match status" value="2"/>
</dbReference>
<dbReference type="InterPro" id="IPR004869">
    <property type="entry name" value="MMPL_dom"/>
</dbReference>
<name>A0A518H5H0_9BACT</name>
<evidence type="ECO:0000256" key="7">
    <source>
        <dbReference type="SAM" id="Phobius"/>
    </source>
</evidence>
<evidence type="ECO:0000256" key="5">
    <source>
        <dbReference type="ARBA" id="ARBA00023136"/>
    </source>
</evidence>
<dbReference type="SUPFAM" id="SSF82866">
    <property type="entry name" value="Multidrug efflux transporter AcrB transmembrane domain"/>
    <property type="match status" value="2"/>
</dbReference>
<keyword evidence="3 7" id="KW-0812">Transmembrane</keyword>
<dbReference type="RefSeq" id="WP_231749188.1">
    <property type="nucleotide sequence ID" value="NZ_CP036426.1"/>
</dbReference>
<feature type="transmembrane region" description="Helical" evidence="7">
    <location>
        <begin position="310"/>
        <end position="329"/>
    </location>
</feature>
<feature type="domain" description="SSD" evidence="8">
    <location>
        <begin position="659"/>
        <end position="785"/>
    </location>
</feature>
<evidence type="ECO:0000256" key="1">
    <source>
        <dbReference type="ARBA" id="ARBA00004651"/>
    </source>
</evidence>
<evidence type="ECO:0000256" key="6">
    <source>
        <dbReference type="SAM" id="MobiDB-lite"/>
    </source>
</evidence>
<dbReference type="Proteomes" id="UP000317835">
    <property type="component" value="Chromosome"/>
</dbReference>
<gene>
    <name evidence="9" type="ORF">ElP_39910</name>
</gene>
<dbReference type="InterPro" id="IPR050545">
    <property type="entry name" value="Mycobact_MmpL"/>
</dbReference>
<evidence type="ECO:0000313" key="9">
    <source>
        <dbReference type="EMBL" id="QDV36080.1"/>
    </source>
</evidence>
<dbReference type="AlphaFoldDB" id="A0A518H5H0"/>
<protein>
    <submittedName>
        <fullName evidence="9">MMPL family protein</fullName>
    </submittedName>
</protein>
<keyword evidence="5 7" id="KW-0472">Membrane</keyword>
<keyword evidence="2" id="KW-1003">Cell membrane</keyword>
<accession>A0A518H5H0</accession>
<feature type="region of interest" description="Disordered" evidence="6">
    <location>
        <begin position="790"/>
        <end position="809"/>
    </location>
</feature>
<feature type="transmembrane region" description="Helical" evidence="7">
    <location>
        <begin position="757"/>
        <end position="786"/>
    </location>
</feature>
<evidence type="ECO:0000256" key="2">
    <source>
        <dbReference type="ARBA" id="ARBA00022475"/>
    </source>
</evidence>
<feature type="transmembrane region" description="Helical" evidence="7">
    <location>
        <begin position="381"/>
        <end position="402"/>
    </location>
</feature>
<feature type="transmembrane region" description="Helical" evidence="7">
    <location>
        <begin position="730"/>
        <end position="751"/>
    </location>
</feature>
<dbReference type="InterPro" id="IPR000731">
    <property type="entry name" value="SSD"/>
</dbReference>
<evidence type="ECO:0000256" key="4">
    <source>
        <dbReference type="ARBA" id="ARBA00022989"/>
    </source>
</evidence>
<feature type="transmembrane region" description="Helical" evidence="7">
    <location>
        <begin position="659"/>
        <end position="681"/>
    </location>
</feature>
<organism evidence="9 10">
    <name type="scientific">Tautonia plasticadhaerens</name>
    <dbReference type="NCBI Taxonomy" id="2527974"/>
    <lineage>
        <taxon>Bacteria</taxon>
        <taxon>Pseudomonadati</taxon>
        <taxon>Planctomycetota</taxon>
        <taxon>Planctomycetia</taxon>
        <taxon>Isosphaerales</taxon>
        <taxon>Isosphaeraceae</taxon>
        <taxon>Tautonia</taxon>
    </lineage>
</organism>
<feature type="transmembrane region" description="Helical" evidence="7">
    <location>
        <begin position="687"/>
        <end position="709"/>
    </location>
</feature>
<dbReference type="Gene3D" id="1.20.1640.10">
    <property type="entry name" value="Multidrug efflux transporter AcrB transmembrane domain"/>
    <property type="match status" value="2"/>
</dbReference>
<dbReference type="GO" id="GO:0005886">
    <property type="term" value="C:plasma membrane"/>
    <property type="evidence" value="ECO:0007669"/>
    <property type="project" value="UniProtKB-SubCell"/>
</dbReference>
<sequence length="809" mass="86473">MIALMLRVRLLIFAGIALALVLLLAFGKEVRYDQSIESFFAEDDPAVVAYRDASGMFGNDQFVFISYHDEALLTPGGIDRVAELAGEIRSAGIEGVVSVQSLDEMPLFWQLDDSLLLLEKLPEEKRLFVPGRAEVLDLIKGGLSGEGGGRWATPTIAGAIRSAGEEPDRLAELRGRITSHPLLEGTLVDDSGTYTALMTRLLPAGEHDAKVTVSELRRIADAFADRHGLDRPPAVVGPPVLLADGFRAIEVDGRRLATVGMLLIGLVTLTATRSLWWAAVPLIAGWTTWLGTETILGLLDLRLSLSSGPLVAQIIVLTMPAASHLALHFRDDLRKTADRRAAAEETLRFVSEPILWCALTATVGYAALVSSNVVPIRQFGTVLAIATAAAALLTLLLAPVAMVPPVRLEIPVRYGSTSRLSSAMDRLTGAVYRHPGPIVVGTLLVVAPLAAGIAFIRYESNYINAFKPTTRVARDYRFVEQNLGGIGLAGLVVPVEGGITPEAIERVRALDEAVLGIEATGGGEGVGYVTSLATVLDPDGRLGGLDPGRRAWLLRTKLELIAATPQADLLRSFWNPEAGRARTMVRLSESQPAPAKMAIFERAEALAKAEYGGLAYLTGLSHLLTQTTRGVIATQWTTFSWATLGILVMLTLAFRGPKLAVLAILPTLLAVGLVLGLMGWLGLKLDIATALVASVALGLSVDDTFHCLLQFRRLRQTRPFEEALFSSYQVTGPGVLLSSLAVALGFTVLRFSEFVPFATFGLMVAIATAGSSLGNIVLLPACLSLAHRRAKRRRPPSPEPVGADADAES</sequence>
<dbReference type="PANTHER" id="PTHR33406">
    <property type="entry name" value="MEMBRANE PROTEIN MJ1562-RELATED"/>
    <property type="match status" value="1"/>
</dbReference>
<evidence type="ECO:0000259" key="8">
    <source>
        <dbReference type="PROSITE" id="PS50156"/>
    </source>
</evidence>